<proteinExistence type="predicted"/>
<accession>A0ABP9IPZ9</accession>
<dbReference type="SUPFAM" id="SSF56024">
    <property type="entry name" value="Phospholipase D/nuclease"/>
    <property type="match status" value="1"/>
</dbReference>
<keyword evidence="3" id="KW-1185">Reference proteome</keyword>
<protein>
    <recommendedName>
        <fullName evidence="1">Phospholipase D-like domain-containing protein</fullName>
    </recommendedName>
</protein>
<reference evidence="3" key="1">
    <citation type="journal article" date="2019" name="Int. J. Syst. Evol. Microbiol.">
        <title>The Global Catalogue of Microorganisms (GCM) 10K type strain sequencing project: providing services to taxonomists for standard genome sequencing and annotation.</title>
        <authorList>
            <consortium name="The Broad Institute Genomics Platform"/>
            <consortium name="The Broad Institute Genome Sequencing Center for Infectious Disease"/>
            <person name="Wu L."/>
            <person name="Ma J."/>
        </authorList>
    </citation>
    <scope>NUCLEOTIDE SEQUENCE [LARGE SCALE GENOMIC DNA]</scope>
    <source>
        <strain evidence="3">JCM 17657</strain>
    </source>
</reference>
<gene>
    <name evidence="2" type="ORF">GCM10023257_59270</name>
</gene>
<organism evidence="2 3">
    <name type="scientific">Streptomyces hyderabadensis</name>
    <dbReference type="NCBI Taxonomy" id="598549"/>
    <lineage>
        <taxon>Bacteria</taxon>
        <taxon>Bacillati</taxon>
        <taxon>Actinomycetota</taxon>
        <taxon>Actinomycetes</taxon>
        <taxon>Kitasatosporales</taxon>
        <taxon>Streptomycetaceae</taxon>
        <taxon>Streptomyces</taxon>
    </lineage>
</organism>
<evidence type="ECO:0000313" key="3">
    <source>
        <dbReference type="Proteomes" id="UP001500610"/>
    </source>
</evidence>
<dbReference type="RefSeq" id="WP_226030237.1">
    <property type="nucleotide sequence ID" value="NZ_BAABIV010000029.1"/>
</dbReference>
<dbReference type="NCBIfam" id="NF041068">
    <property type="entry name" value="DpdK"/>
    <property type="match status" value="1"/>
</dbReference>
<sequence length="173" mass="19142">MSVLERTVRIGAGTGLRIDAMLSSALIAEVVNPSNEIWLVSPWITDIQVLDNSQGAYDSFFGDVPPLGWRLSETLIQIASRGTRVHVVTRPDPHNAPFLRRLESSTERDFIHIVLNPDVHEKTLCGDEWILTGSMNYTVRGMAVNDESVTYKVGGPEASQARLDLRQRWGAGA</sequence>
<feature type="domain" description="Phospholipase D-like" evidence="1">
    <location>
        <begin position="70"/>
        <end position="163"/>
    </location>
</feature>
<comment type="caution">
    <text evidence="2">The sequence shown here is derived from an EMBL/GenBank/DDBJ whole genome shotgun (WGS) entry which is preliminary data.</text>
</comment>
<dbReference type="Proteomes" id="UP001500610">
    <property type="component" value="Unassembled WGS sequence"/>
</dbReference>
<dbReference type="InterPro" id="IPR025202">
    <property type="entry name" value="PLD-like_dom"/>
</dbReference>
<name>A0ABP9IPZ9_9ACTN</name>
<dbReference type="Pfam" id="PF13091">
    <property type="entry name" value="PLDc_2"/>
    <property type="match status" value="1"/>
</dbReference>
<dbReference type="Gene3D" id="3.30.870.10">
    <property type="entry name" value="Endonuclease Chain A"/>
    <property type="match status" value="1"/>
</dbReference>
<dbReference type="EMBL" id="BAABIV010000029">
    <property type="protein sequence ID" value="GAA5005714.1"/>
    <property type="molecule type" value="Genomic_DNA"/>
</dbReference>
<evidence type="ECO:0000259" key="1">
    <source>
        <dbReference type="Pfam" id="PF13091"/>
    </source>
</evidence>
<evidence type="ECO:0000313" key="2">
    <source>
        <dbReference type="EMBL" id="GAA5005714.1"/>
    </source>
</evidence>